<accession>O33033</accession>
<dbReference type="AlphaFoldDB" id="O33033"/>
<evidence type="ECO:0000313" key="1">
    <source>
        <dbReference type="EMBL" id="CAB10652.1"/>
    </source>
</evidence>
<gene>
    <name evidence="1" type="primary">MLCB250.58</name>
</gene>
<reference evidence="1" key="2">
    <citation type="submission" date="1997-07" db="EMBL/GenBank/DDBJ databases">
        <authorList>
            <person name="Seeger K.J."/>
            <person name="Harris D."/>
        </authorList>
    </citation>
    <scope>NUCLEOTIDE SEQUENCE</scope>
</reference>
<organism evidence="1">
    <name type="scientific">Mycobacterium leprae</name>
    <dbReference type="NCBI Taxonomy" id="1769"/>
    <lineage>
        <taxon>Bacteria</taxon>
        <taxon>Bacillati</taxon>
        <taxon>Actinomycetota</taxon>
        <taxon>Actinomycetes</taxon>
        <taxon>Mycobacteriales</taxon>
        <taxon>Mycobacteriaceae</taxon>
        <taxon>Mycobacterium</taxon>
    </lineage>
</organism>
<dbReference type="EMBL" id="Z97369">
    <property type="protein sequence ID" value="CAB10652.1"/>
    <property type="molecule type" value="Genomic_DNA"/>
</dbReference>
<protein>
    <submittedName>
        <fullName evidence="1">Uncharacterized protein</fullName>
    </submittedName>
</protein>
<reference evidence="1" key="3">
    <citation type="submission" date="1997-07" db="EMBL/GenBank/DDBJ databases">
        <authorList>
            <person name="Parkhill J."/>
            <person name="Barrell B.G."/>
            <person name="Rajandream M.A."/>
        </authorList>
    </citation>
    <scope>NUCLEOTIDE SEQUENCE</scope>
</reference>
<sequence>MPVCCAASLATARDPTFRATRCIRQVLPHVPRHSKPGTNRCEDDLHLIHFRCASSAAPDRAVVGTKHVVGTLDKRRAQRCRAAVTTGT</sequence>
<proteinExistence type="predicted"/>
<reference evidence="1" key="1">
    <citation type="journal article" date="1993" name="Mol. Microbiol.">
        <title>Use of an ordered cosmid library to deduce the genomic organization of Mycobacterium leprae.</title>
        <authorList>
            <person name="Eiglmeier K."/>
            <person name="Honore N."/>
            <person name="Woods S.A."/>
            <person name="Caudron B."/>
            <person name="Cole S.T."/>
        </authorList>
    </citation>
    <scope>NUCLEOTIDE SEQUENCE</scope>
</reference>
<name>O33033_MYCLR</name>